<proteinExistence type="predicted"/>
<evidence type="ECO:0000313" key="1">
    <source>
        <dbReference type="EMBL" id="QSW91432.1"/>
    </source>
</evidence>
<organism evidence="1 2">
    <name type="scientific">Flavobacterium endoglycinae</name>
    <dbReference type="NCBI Taxonomy" id="2816357"/>
    <lineage>
        <taxon>Bacteria</taxon>
        <taxon>Pseudomonadati</taxon>
        <taxon>Bacteroidota</taxon>
        <taxon>Flavobacteriia</taxon>
        <taxon>Flavobacteriales</taxon>
        <taxon>Flavobacteriaceae</taxon>
        <taxon>Flavobacterium</taxon>
    </lineage>
</organism>
<dbReference type="RefSeq" id="WP_207298549.1">
    <property type="nucleotide sequence ID" value="NZ_CP071448.1"/>
</dbReference>
<dbReference type="Proteomes" id="UP000663440">
    <property type="component" value="Chromosome"/>
</dbReference>
<gene>
    <name evidence="1" type="ORF">J0383_11660</name>
</gene>
<protein>
    <recommendedName>
        <fullName evidence="3">SRPBCC family protein</fullName>
    </recommendedName>
</protein>
<evidence type="ECO:0008006" key="3">
    <source>
        <dbReference type="Google" id="ProtNLM"/>
    </source>
</evidence>
<evidence type="ECO:0000313" key="2">
    <source>
        <dbReference type="Proteomes" id="UP000663440"/>
    </source>
</evidence>
<accession>A0ABX7QKH4</accession>
<keyword evidence="2" id="KW-1185">Reference proteome</keyword>
<dbReference type="SUPFAM" id="SSF55961">
    <property type="entry name" value="Bet v1-like"/>
    <property type="match status" value="1"/>
</dbReference>
<sequence>MIQLTTNIQVKKSADFIYEFLLNLDKEKYCKWHSAHKDFTVIKRNEQEIGSILYFKEIVDQTVVNFKWRIIEITENKLVKMRALYFYPICLTIGLESISKEATIVHHQLHVGFKLKFLNLIPDWIIGNTLFSQRKRKSQQQHAIEEYKNLEHLL</sequence>
<name>A0ABX7QKH4_9FLAO</name>
<reference evidence="1 2" key="1">
    <citation type="submission" date="2021-03" db="EMBL/GenBank/DDBJ databases">
        <title>Flavobacterium kribbensis sp. nov, an endophytic bacteria, isolated from soybean.</title>
        <authorList>
            <person name="Lee J."/>
            <person name="Seo J."/>
        </authorList>
    </citation>
    <scope>NUCLEOTIDE SEQUENCE [LARGE SCALE GENOMIC DNA]</scope>
    <source>
        <strain evidence="1 2">BB8</strain>
    </source>
</reference>
<dbReference type="EMBL" id="CP071448">
    <property type="protein sequence ID" value="QSW91432.1"/>
    <property type="molecule type" value="Genomic_DNA"/>
</dbReference>